<proteinExistence type="inferred from homology"/>
<reference evidence="4 5" key="1">
    <citation type="submission" date="2018-07" db="EMBL/GenBank/DDBJ databases">
        <title>Leeuwenhoekiella genomics.</title>
        <authorList>
            <person name="Tahon G."/>
            <person name="Willems A."/>
        </authorList>
    </citation>
    <scope>NUCLEOTIDE SEQUENCE [LARGE SCALE GENOMIC DNA]</scope>
    <source>
        <strain evidence="4 5">LMG 29608</strain>
    </source>
</reference>
<evidence type="ECO:0000313" key="5">
    <source>
        <dbReference type="Proteomes" id="UP000289859"/>
    </source>
</evidence>
<dbReference type="Proteomes" id="UP000289859">
    <property type="component" value="Unassembled WGS sequence"/>
</dbReference>
<dbReference type="Pfam" id="PF13458">
    <property type="entry name" value="Peripla_BP_6"/>
    <property type="match status" value="1"/>
</dbReference>
<comment type="similarity">
    <text evidence="1">Belongs to the leucine-binding protein family.</text>
</comment>
<dbReference type="Gene3D" id="3.40.50.2300">
    <property type="match status" value="2"/>
</dbReference>
<dbReference type="RefSeq" id="WP_128766463.1">
    <property type="nucleotide sequence ID" value="NZ_JBHUOO010000012.1"/>
</dbReference>
<evidence type="ECO:0000313" key="4">
    <source>
        <dbReference type="EMBL" id="RXG17056.1"/>
    </source>
</evidence>
<dbReference type="SUPFAM" id="SSF53822">
    <property type="entry name" value="Periplasmic binding protein-like I"/>
    <property type="match status" value="1"/>
</dbReference>
<gene>
    <name evidence="4" type="ORF">DSM02_3154</name>
</gene>
<name>A0A4Q0NXP6_9FLAO</name>
<sequence length="364" mass="41354">MDFNIGVVLPQSKEFPKLGKEFINGIRLVFDEEELQLKVEGIGFGNNSERVIDAIEKLSNQNELSCITGILGHKDLSIILDHIERIGEQLIYTDFGATCPLDLSGRSGVFCNSLDLYGATELLGRYFLDNKLFKVATSTCYYESGYGFIEAIQNTLYKENQGSFAGHFITPLHPRSNEAVLLKEFVEATTPDVLFAFHNGTFAKEHAEFLAASKVLENTPLYTLPFTVTSQILDLFPALFDKTRTVSSWLPEDTQSRANIDFMQKYFQKYKKQPSVFAILGYENGLLMKQKLEGDNYEELHGPRGLLKINSETNRVVVSHRLWEINWNNESYEYDLIDSLTYSNSHNFQVSDPNSGWHNAYLCV</sequence>
<keyword evidence="2" id="KW-0732">Signal</keyword>
<dbReference type="InterPro" id="IPR028081">
    <property type="entry name" value="Leu-bd"/>
</dbReference>
<dbReference type="AlphaFoldDB" id="A0A4Q0NXP6"/>
<dbReference type="EMBL" id="QOVK01000018">
    <property type="protein sequence ID" value="RXG17056.1"/>
    <property type="molecule type" value="Genomic_DNA"/>
</dbReference>
<evidence type="ECO:0000259" key="3">
    <source>
        <dbReference type="Pfam" id="PF13458"/>
    </source>
</evidence>
<dbReference type="InterPro" id="IPR028082">
    <property type="entry name" value="Peripla_BP_I"/>
</dbReference>
<organism evidence="4 5">
    <name type="scientific">Leeuwenhoekiella polynyae</name>
    <dbReference type="NCBI Taxonomy" id="1550906"/>
    <lineage>
        <taxon>Bacteria</taxon>
        <taxon>Pseudomonadati</taxon>
        <taxon>Bacteroidota</taxon>
        <taxon>Flavobacteriia</taxon>
        <taxon>Flavobacteriales</taxon>
        <taxon>Flavobacteriaceae</taxon>
        <taxon>Leeuwenhoekiella</taxon>
    </lineage>
</organism>
<evidence type="ECO:0000256" key="2">
    <source>
        <dbReference type="ARBA" id="ARBA00022729"/>
    </source>
</evidence>
<feature type="domain" description="Leucine-binding protein" evidence="3">
    <location>
        <begin position="4"/>
        <end position="291"/>
    </location>
</feature>
<dbReference type="OrthoDB" id="827062at2"/>
<accession>A0A4Q0NXP6</accession>
<comment type="caution">
    <text evidence="4">The sequence shown here is derived from an EMBL/GenBank/DDBJ whole genome shotgun (WGS) entry which is preliminary data.</text>
</comment>
<keyword evidence="5" id="KW-1185">Reference proteome</keyword>
<evidence type="ECO:0000256" key="1">
    <source>
        <dbReference type="ARBA" id="ARBA00010062"/>
    </source>
</evidence>
<protein>
    <submittedName>
        <fullName evidence="4">ABC-type branched-subunit amino acid transport system substrate-binding protein</fullName>
    </submittedName>
</protein>